<dbReference type="EMBL" id="FMJD01000013">
    <property type="protein sequence ID" value="SCM78808.1"/>
    <property type="molecule type" value="Genomic_DNA"/>
</dbReference>
<sequence>MIVSESPPGSAGAIGRSLACARR</sequence>
<accession>A0A212LMQ6</accession>
<protein>
    <submittedName>
        <fullName evidence="2">Uncharacterized protein</fullName>
    </submittedName>
</protein>
<dbReference type="AlphaFoldDB" id="A0A212LMQ6"/>
<feature type="region of interest" description="Disordered" evidence="1">
    <location>
        <begin position="1"/>
        <end position="23"/>
    </location>
</feature>
<reference evidence="2" key="1">
    <citation type="submission" date="2016-08" db="EMBL/GenBank/DDBJ databases">
        <authorList>
            <person name="Seilhamer J.J."/>
        </authorList>
    </citation>
    <scope>NUCLEOTIDE SEQUENCE</scope>
    <source>
        <strain evidence="2">86</strain>
    </source>
</reference>
<proteinExistence type="predicted"/>
<organism evidence="2">
    <name type="scientific">uncultured Pleomorphomonas sp</name>
    <dbReference type="NCBI Taxonomy" id="442121"/>
    <lineage>
        <taxon>Bacteria</taxon>
        <taxon>Pseudomonadati</taxon>
        <taxon>Pseudomonadota</taxon>
        <taxon>Alphaproteobacteria</taxon>
        <taxon>Hyphomicrobiales</taxon>
        <taxon>Pleomorphomonadaceae</taxon>
        <taxon>Pleomorphomonas</taxon>
        <taxon>environmental samples</taxon>
    </lineage>
</organism>
<name>A0A212LMQ6_9HYPH</name>
<evidence type="ECO:0000256" key="1">
    <source>
        <dbReference type="SAM" id="MobiDB-lite"/>
    </source>
</evidence>
<gene>
    <name evidence="2" type="ORF">KL86PLE_90089</name>
</gene>
<evidence type="ECO:0000313" key="2">
    <source>
        <dbReference type="EMBL" id="SCM78808.1"/>
    </source>
</evidence>